<dbReference type="InterPro" id="IPR026029">
    <property type="entry name" value="MLI_dom"/>
</dbReference>
<dbReference type="SUPFAM" id="SSF54909">
    <property type="entry name" value="Dimeric alpha+beta barrel"/>
    <property type="match status" value="1"/>
</dbReference>
<comment type="caution">
    <text evidence="2">The sequence shown here is derived from an EMBL/GenBank/DDBJ whole genome shotgun (WGS) entry which is preliminary data.</text>
</comment>
<name>A0ABV9EG44_9ACTN</name>
<evidence type="ECO:0000313" key="3">
    <source>
        <dbReference type="Proteomes" id="UP001595891"/>
    </source>
</evidence>
<gene>
    <name evidence="2" type="ORF">ACFO8L_17645</name>
</gene>
<reference evidence="3" key="1">
    <citation type="journal article" date="2019" name="Int. J. Syst. Evol. Microbiol.">
        <title>The Global Catalogue of Microorganisms (GCM) 10K type strain sequencing project: providing services to taxonomists for standard genome sequencing and annotation.</title>
        <authorList>
            <consortium name="The Broad Institute Genomics Platform"/>
            <consortium name="The Broad Institute Genome Sequencing Center for Infectious Disease"/>
            <person name="Wu L."/>
            <person name="Ma J."/>
        </authorList>
    </citation>
    <scope>NUCLEOTIDE SEQUENCE [LARGE SCALE GENOMIC DNA]</scope>
    <source>
        <strain evidence="3">CCUG 49560</strain>
    </source>
</reference>
<organism evidence="2 3">
    <name type="scientific">Sphaerisporangium corydalis</name>
    <dbReference type="NCBI Taxonomy" id="1441875"/>
    <lineage>
        <taxon>Bacteria</taxon>
        <taxon>Bacillati</taxon>
        <taxon>Actinomycetota</taxon>
        <taxon>Actinomycetes</taxon>
        <taxon>Streptosporangiales</taxon>
        <taxon>Streptosporangiaceae</taxon>
        <taxon>Sphaerisporangium</taxon>
    </lineage>
</organism>
<dbReference type="InterPro" id="IPR011008">
    <property type="entry name" value="Dimeric_a/b-barrel"/>
</dbReference>
<protein>
    <submittedName>
        <fullName evidence="2">Muconolactone Delta-isomerase family protein</fullName>
    </submittedName>
</protein>
<accession>A0ABV9EG44</accession>
<dbReference type="RefSeq" id="WP_262840694.1">
    <property type="nucleotide sequence ID" value="NZ_JANZYP010000002.1"/>
</dbReference>
<proteinExistence type="predicted"/>
<evidence type="ECO:0000313" key="2">
    <source>
        <dbReference type="EMBL" id="MFC4587920.1"/>
    </source>
</evidence>
<dbReference type="Pfam" id="PF02426">
    <property type="entry name" value="MIase"/>
    <property type="match status" value="1"/>
</dbReference>
<sequence length="102" mass="11996">MLFYVQMKWNHQGRIGLDELWDIEVDEAEHVLKSIESGFCVGIWKVAAQKRLIAIVDSPDAEELDRTALGRLPMREYLEFEEIWPLRSYLGFVEDVRKGYHV</sequence>
<keyword evidence="3" id="KW-1185">Reference proteome</keyword>
<evidence type="ECO:0000259" key="1">
    <source>
        <dbReference type="Pfam" id="PF02426"/>
    </source>
</evidence>
<dbReference type="EMBL" id="JBHSFN010000010">
    <property type="protein sequence ID" value="MFC4587920.1"/>
    <property type="molecule type" value="Genomic_DNA"/>
</dbReference>
<dbReference type="Proteomes" id="UP001595891">
    <property type="component" value="Unassembled WGS sequence"/>
</dbReference>
<feature type="domain" description="Muconolactone isomerase" evidence="1">
    <location>
        <begin position="1"/>
        <end position="89"/>
    </location>
</feature>
<dbReference type="Gene3D" id="3.30.70.1060">
    <property type="entry name" value="Dimeric alpha+beta barrel"/>
    <property type="match status" value="1"/>
</dbReference>